<gene>
    <name evidence="2" type="ORF">PAPYR_6235</name>
</gene>
<name>A0ABQ8UK81_9EUKA</name>
<accession>A0ABQ8UK81</accession>
<evidence type="ECO:0000256" key="1">
    <source>
        <dbReference type="SAM" id="MobiDB-lite"/>
    </source>
</evidence>
<comment type="caution">
    <text evidence="2">The sequence shown here is derived from an EMBL/GenBank/DDBJ whole genome shotgun (WGS) entry which is preliminary data.</text>
</comment>
<reference evidence="2" key="1">
    <citation type="journal article" date="2022" name="bioRxiv">
        <title>Genomics of Preaxostyla Flagellates Illuminates Evolutionary Transitions and the Path Towards Mitochondrial Loss.</title>
        <authorList>
            <person name="Novak L.V.F."/>
            <person name="Treitli S.C."/>
            <person name="Pyrih J."/>
            <person name="Halakuc P."/>
            <person name="Pipaliya S.V."/>
            <person name="Vacek V."/>
            <person name="Brzon O."/>
            <person name="Soukal P."/>
            <person name="Eme L."/>
            <person name="Dacks J.B."/>
            <person name="Karnkowska A."/>
            <person name="Elias M."/>
            <person name="Hampl V."/>
        </authorList>
    </citation>
    <scope>NUCLEOTIDE SEQUENCE</scope>
    <source>
        <strain evidence="2">RCP-MX</strain>
    </source>
</reference>
<keyword evidence="3" id="KW-1185">Reference proteome</keyword>
<dbReference type="Proteomes" id="UP001141327">
    <property type="component" value="Unassembled WGS sequence"/>
</dbReference>
<sequence length="153" mass="16267">MPNSQDQDLEVQLVIPAVVIHDDPSEATAPPSLQRQSDPSGSTSSSLSNNASLPQEPVHVCSNEHFAYHTSLTFGHSSQAPTAHDDVTRIASSPSPQPDLDDGIRDTIFRSRWLAVGAPLRANRVPDPPISVPLISPLLLACLVILPVVGDGK</sequence>
<organism evidence="2 3">
    <name type="scientific">Paratrimastix pyriformis</name>
    <dbReference type="NCBI Taxonomy" id="342808"/>
    <lineage>
        <taxon>Eukaryota</taxon>
        <taxon>Metamonada</taxon>
        <taxon>Preaxostyla</taxon>
        <taxon>Paratrimastigidae</taxon>
        <taxon>Paratrimastix</taxon>
    </lineage>
</organism>
<evidence type="ECO:0000313" key="2">
    <source>
        <dbReference type="EMBL" id="KAJ4458117.1"/>
    </source>
</evidence>
<evidence type="ECO:0000313" key="3">
    <source>
        <dbReference type="Proteomes" id="UP001141327"/>
    </source>
</evidence>
<protein>
    <submittedName>
        <fullName evidence="2">Uncharacterized protein</fullName>
    </submittedName>
</protein>
<feature type="region of interest" description="Disordered" evidence="1">
    <location>
        <begin position="16"/>
        <end position="55"/>
    </location>
</feature>
<proteinExistence type="predicted"/>
<feature type="compositionally biased region" description="Low complexity" evidence="1">
    <location>
        <begin position="37"/>
        <end position="54"/>
    </location>
</feature>
<dbReference type="EMBL" id="JAPMOS010000034">
    <property type="protein sequence ID" value="KAJ4458117.1"/>
    <property type="molecule type" value="Genomic_DNA"/>
</dbReference>
<feature type="region of interest" description="Disordered" evidence="1">
    <location>
        <begin position="75"/>
        <end position="101"/>
    </location>
</feature>